<accession>A0A1T5DW86</accession>
<dbReference type="Gene3D" id="1.10.1470.10">
    <property type="entry name" value="YjbJ"/>
    <property type="match status" value="1"/>
</dbReference>
<evidence type="ECO:0000313" key="1">
    <source>
        <dbReference type="EMBL" id="SKB75987.1"/>
    </source>
</evidence>
<protein>
    <submittedName>
        <fullName evidence="1">Uncharacterized protein</fullName>
    </submittedName>
</protein>
<organism evidence="1 2">
    <name type="scientific">Daejeonella lutea</name>
    <dbReference type="NCBI Taxonomy" id="572036"/>
    <lineage>
        <taxon>Bacteria</taxon>
        <taxon>Pseudomonadati</taxon>
        <taxon>Bacteroidota</taxon>
        <taxon>Sphingobacteriia</taxon>
        <taxon>Sphingobacteriales</taxon>
        <taxon>Sphingobacteriaceae</taxon>
        <taxon>Daejeonella</taxon>
    </lineage>
</organism>
<proteinExistence type="predicted"/>
<name>A0A1T5DW86_9SPHI</name>
<dbReference type="AlphaFoldDB" id="A0A1T5DW86"/>
<dbReference type="Proteomes" id="UP000189981">
    <property type="component" value="Unassembled WGS sequence"/>
</dbReference>
<reference evidence="2" key="1">
    <citation type="submission" date="2017-02" db="EMBL/GenBank/DDBJ databases">
        <authorList>
            <person name="Varghese N."/>
            <person name="Submissions S."/>
        </authorList>
    </citation>
    <scope>NUCLEOTIDE SEQUENCE [LARGE SCALE GENOMIC DNA]</scope>
    <source>
        <strain evidence="2">DSM 22385</strain>
    </source>
</reference>
<gene>
    <name evidence="1" type="ORF">SAMN05661099_2667</name>
</gene>
<evidence type="ECO:0000313" key="2">
    <source>
        <dbReference type="Proteomes" id="UP000189981"/>
    </source>
</evidence>
<dbReference type="STRING" id="572036.SAMN05661099_2667"/>
<sequence>MKLAFVAIKLNFVQIRIMAEISISNSDWDRLKLKIKRKYNHLSEEDLAYQEGQEEDLITRLMTRIKRNREYVVFTLKKGMVHLETNRL</sequence>
<dbReference type="EMBL" id="FUYR01000002">
    <property type="protein sequence ID" value="SKB75987.1"/>
    <property type="molecule type" value="Genomic_DNA"/>
</dbReference>
<dbReference type="InterPro" id="IPR036629">
    <property type="entry name" value="YjbJ_sf"/>
</dbReference>
<keyword evidence="2" id="KW-1185">Reference proteome</keyword>